<name>K8AK29_9ENTR</name>
<evidence type="ECO:0000313" key="2">
    <source>
        <dbReference type="Proteomes" id="UP000009340"/>
    </source>
</evidence>
<protein>
    <submittedName>
        <fullName evidence="1">Uncharacterized protein</fullName>
    </submittedName>
</protein>
<proteinExistence type="predicted"/>
<reference evidence="1" key="1">
    <citation type="submission" date="2012-07" db="EMBL/GenBank/DDBJ databases">
        <authorList>
            <person name="Cummings C."/>
        </authorList>
    </citation>
    <scope>NUCLEOTIDE SEQUENCE</scope>
    <source>
        <strain evidence="1">1330</strain>
    </source>
</reference>
<organism evidence="1 2">
    <name type="scientific">Cronobacter condimenti 1330</name>
    <dbReference type="NCBI Taxonomy" id="1073999"/>
    <lineage>
        <taxon>Bacteria</taxon>
        <taxon>Pseudomonadati</taxon>
        <taxon>Pseudomonadota</taxon>
        <taxon>Gammaproteobacteria</taxon>
        <taxon>Enterobacterales</taxon>
        <taxon>Enterobacteriaceae</taxon>
        <taxon>Cronobacter</taxon>
    </lineage>
</organism>
<accession>K8AK29</accession>
<evidence type="ECO:0000313" key="1">
    <source>
        <dbReference type="EMBL" id="CCJ74607.1"/>
    </source>
</evidence>
<dbReference type="Proteomes" id="UP000009340">
    <property type="component" value="Unassembled WGS sequence"/>
</dbReference>
<gene>
    <name evidence="1" type="ORF">BN137_4007</name>
</gene>
<dbReference type="EMBL" id="CAKW01000139">
    <property type="protein sequence ID" value="CCJ74607.1"/>
    <property type="molecule type" value="Genomic_DNA"/>
</dbReference>
<dbReference type="AlphaFoldDB" id="K8AK29"/>
<sequence length="50" mass="5749">MTHIKVKMCFLRILVPVTRIYTLCIILYNENVHGETPRNALLSLLAGFMT</sequence>
<comment type="caution">
    <text evidence="1">The sequence shown here is derived from an EMBL/GenBank/DDBJ whole genome shotgun (WGS) entry which is preliminary data.</text>
</comment>